<dbReference type="InterPro" id="IPR036596">
    <property type="entry name" value="Cyt-C_aa3_sf"/>
</dbReference>
<evidence type="ECO:0000256" key="1">
    <source>
        <dbReference type="SAM" id="Phobius"/>
    </source>
</evidence>
<keyword evidence="4" id="KW-1185">Reference proteome</keyword>
<accession>A0A1H8L6Q9</accession>
<organism evidence="3 4">
    <name type="scientific">Paracoccus alcaliphilus</name>
    <dbReference type="NCBI Taxonomy" id="34002"/>
    <lineage>
        <taxon>Bacteria</taxon>
        <taxon>Pseudomonadati</taxon>
        <taxon>Pseudomonadota</taxon>
        <taxon>Alphaproteobacteria</taxon>
        <taxon>Rhodobacterales</taxon>
        <taxon>Paracoccaceae</taxon>
        <taxon>Paracoccus</taxon>
    </lineage>
</organism>
<sequence>MATHHEITEHKYGEMDITEHKKTFAGFIKLATWVTVLSIVVLIFMALTNA</sequence>
<dbReference type="STRING" id="34002.SAMN04489859_102818"/>
<dbReference type="EMBL" id="FODE01000028">
    <property type="protein sequence ID" value="SEO00807.1"/>
    <property type="molecule type" value="Genomic_DNA"/>
</dbReference>
<proteinExistence type="predicted"/>
<evidence type="ECO:0000259" key="2">
    <source>
        <dbReference type="Pfam" id="PF07835"/>
    </source>
</evidence>
<dbReference type="AlphaFoldDB" id="A0A1H8L6Q9"/>
<keyword evidence="1" id="KW-0472">Membrane</keyword>
<evidence type="ECO:0000313" key="4">
    <source>
        <dbReference type="Proteomes" id="UP000199054"/>
    </source>
</evidence>
<dbReference type="SUPFAM" id="SSF81469">
    <property type="entry name" value="Bacterial aa3 type cytochrome c oxidase subunit IV"/>
    <property type="match status" value="1"/>
</dbReference>
<dbReference type="Gene3D" id="1.20.5.160">
    <property type="entry name" value="Bacterial aa3 type cytochrome c oxidase subunit IV"/>
    <property type="match status" value="1"/>
</dbReference>
<evidence type="ECO:0000313" key="3">
    <source>
        <dbReference type="EMBL" id="SEO00807.1"/>
    </source>
</evidence>
<dbReference type="OrthoDB" id="7691500at2"/>
<dbReference type="RefSeq" id="WP_090614833.1">
    <property type="nucleotide sequence ID" value="NZ_CP067124.1"/>
</dbReference>
<dbReference type="Proteomes" id="UP000199054">
    <property type="component" value="Unassembled WGS sequence"/>
</dbReference>
<keyword evidence="1" id="KW-1133">Transmembrane helix</keyword>
<feature type="domain" description="Cytochrome c oxidase subunit IV bacterial aa3 type" evidence="2">
    <location>
        <begin position="4"/>
        <end position="49"/>
    </location>
</feature>
<protein>
    <submittedName>
        <fullName evidence="3">Aa3 type cytochrome c oxidase subunit IV</fullName>
    </submittedName>
</protein>
<reference evidence="3 4" key="1">
    <citation type="submission" date="2016-10" db="EMBL/GenBank/DDBJ databases">
        <authorList>
            <person name="de Groot N.N."/>
        </authorList>
    </citation>
    <scope>NUCLEOTIDE SEQUENCE [LARGE SCALE GENOMIC DNA]</scope>
    <source>
        <strain evidence="3 4">DSM 8512</strain>
    </source>
</reference>
<gene>
    <name evidence="3" type="ORF">SAMN04489859_102818</name>
</gene>
<feature type="transmembrane region" description="Helical" evidence="1">
    <location>
        <begin position="24"/>
        <end position="47"/>
    </location>
</feature>
<dbReference type="InterPro" id="IPR012422">
    <property type="entry name" value="Cyt_c_oxidase_su4_bac-aa3"/>
</dbReference>
<keyword evidence="1" id="KW-0812">Transmembrane</keyword>
<dbReference type="Pfam" id="PF07835">
    <property type="entry name" value="COX4_pro_2"/>
    <property type="match status" value="1"/>
</dbReference>
<name>A0A1H8L6Q9_9RHOB</name>